<accession>A0A0D1WZG4</accession>
<evidence type="ECO:0000256" key="1">
    <source>
        <dbReference type="ARBA" id="ARBA00004123"/>
    </source>
</evidence>
<dbReference type="InterPro" id="IPR001138">
    <property type="entry name" value="Zn2Cys6_DnaBD"/>
</dbReference>
<dbReference type="PROSITE" id="PS50048">
    <property type="entry name" value="ZN2_CY6_FUNGAL_2"/>
    <property type="match status" value="1"/>
</dbReference>
<dbReference type="InterPro" id="IPR021858">
    <property type="entry name" value="Fun_TF"/>
</dbReference>
<protein>
    <recommendedName>
        <fullName evidence="6">Zn(2)-C6 fungal-type domain-containing protein</fullName>
    </recommendedName>
</protein>
<dbReference type="SUPFAM" id="SSF57701">
    <property type="entry name" value="Zn2/Cys6 DNA-binding domain"/>
    <property type="match status" value="1"/>
</dbReference>
<evidence type="ECO:0000256" key="4">
    <source>
        <dbReference type="ARBA" id="ARBA00023163"/>
    </source>
</evidence>
<dbReference type="CDD" id="cd00067">
    <property type="entry name" value="GAL4"/>
    <property type="match status" value="1"/>
</dbReference>
<dbReference type="PANTHER" id="PTHR37534">
    <property type="entry name" value="TRANSCRIPTIONAL ACTIVATOR PROTEIN UGA3"/>
    <property type="match status" value="1"/>
</dbReference>
<dbReference type="RefSeq" id="XP_016226494.1">
    <property type="nucleotide sequence ID" value="XM_016366976.1"/>
</dbReference>
<organism evidence="7 8">
    <name type="scientific">Exophiala mesophila</name>
    <name type="common">Black yeast-like fungus</name>
    <dbReference type="NCBI Taxonomy" id="212818"/>
    <lineage>
        <taxon>Eukaryota</taxon>
        <taxon>Fungi</taxon>
        <taxon>Dikarya</taxon>
        <taxon>Ascomycota</taxon>
        <taxon>Pezizomycotina</taxon>
        <taxon>Eurotiomycetes</taxon>
        <taxon>Chaetothyriomycetidae</taxon>
        <taxon>Chaetothyriales</taxon>
        <taxon>Herpotrichiellaceae</taxon>
        <taxon>Exophiala</taxon>
    </lineage>
</organism>
<dbReference type="SMART" id="SM00066">
    <property type="entry name" value="GAL4"/>
    <property type="match status" value="1"/>
</dbReference>
<keyword evidence="3" id="KW-0238">DNA-binding</keyword>
<dbReference type="PANTHER" id="PTHR37534:SF46">
    <property type="entry name" value="ZN(II)2CYS6 TRANSCRIPTION FACTOR (EUROFUNG)"/>
    <property type="match status" value="1"/>
</dbReference>
<keyword evidence="5" id="KW-0539">Nucleus</keyword>
<dbReference type="GO" id="GO:0000981">
    <property type="term" value="F:DNA-binding transcription factor activity, RNA polymerase II-specific"/>
    <property type="evidence" value="ECO:0007669"/>
    <property type="project" value="InterPro"/>
</dbReference>
<comment type="subcellular location">
    <subcellularLocation>
        <location evidence="1">Nucleus</location>
    </subcellularLocation>
</comment>
<keyword evidence="4" id="KW-0804">Transcription</keyword>
<dbReference type="Proteomes" id="UP000054302">
    <property type="component" value="Unassembled WGS sequence"/>
</dbReference>
<dbReference type="Pfam" id="PF11951">
    <property type="entry name" value="Fungal_trans_2"/>
    <property type="match status" value="1"/>
</dbReference>
<dbReference type="OrthoDB" id="3477330at2759"/>
<dbReference type="GO" id="GO:0005634">
    <property type="term" value="C:nucleus"/>
    <property type="evidence" value="ECO:0007669"/>
    <property type="project" value="UniProtKB-SubCell"/>
</dbReference>
<keyword evidence="8" id="KW-1185">Reference proteome</keyword>
<evidence type="ECO:0000256" key="3">
    <source>
        <dbReference type="ARBA" id="ARBA00023125"/>
    </source>
</evidence>
<reference evidence="7 8" key="1">
    <citation type="submission" date="2015-01" db="EMBL/GenBank/DDBJ databases">
        <title>The Genome Sequence of Exophiala mesophila CBS40295.</title>
        <authorList>
            <consortium name="The Broad Institute Genomics Platform"/>
            <person name="Cuomo C."/>
            <person name="de Hoog S."/>
            <person name="Gorbushina A."/>
            <person name="Stielow B."/>
            <person name="Teixiera M."/>
            <person name="Abouelleil A."/>
            <person name="Chapman S.B."/>
            <person name="Priest M."/>
            <person name="Young S.K."/>
            <person name="Wortman J."/>
            <person name="Nusbaum C."/>
            <person name="Birren B."/>
        </authorList>
    </citation>
    <scope>NUCLEOTIDE SEQUENCE [LARGE SCALE GENOMIC DNA]</scope>
    <source>
        <strain evidence="7 8">CBS 40295</strain>
    </source>
</reference>
<evidence type="ECO:0000259" key="6">
    <source>
        <dbReference type="PROSITE" id="PS50048"/>
    </source>
</evidence>
<name>A0A0D1WZG4_EXOME</name>
<keyword evidence="2" id="KW-0805">Transcription regulation</keyword>
<dbReference type="STRING" id="212818.A0A0D1WZG4"/>
<feature type="domain" description="Zn(2)-C6 fungal-type" evidence="6">
    <location>
        <begin position="11"/>
        <end position="41"/>
    </location>
</feature>
<dbReference type="InterPro" id="IPR036864">
    <property type="entry name" value="Zn2-C6_fun-type_DNA-bd_sf"/>
</dbReference>
<evidence type="ECO:0000256" key="2">
    <source>
        <dbReference type="ARBA" id="ARBA00023015"/>
    </source>
</evidence>
<proteinExistence type="predicted"/>
<evidence type="ECO:0000256" key="5">
    <source>
        <dbReference type="ARBA" id="ARBA00023242"/>
    </source>
</evidence>
<dbReference type="Gene3D" id="4.10.240.10">
    <property type="entry name" value="Zn(2)-C6 fungal-type DNA-binding domain"/>
    <property type="match status" value="1"/>
</dbReference>
<dbReference type="VEuPathDB" id="FungiDB:PV10_02640"/>
<gene>
    <name evidence="7" type="ORF">PV10_02640</name>
</gene>
<dbReference type="Pfam" id="PF00172">
    <property type="entry name" value="Zn_clus"/>
    <property type="match status" value="1"/>
</dbReference>
<sequence>MGRLRDRTFTGCWNCRSRRVKCNEAKPACGACLRRGVRCNYGTKLVWVEHDNQVYKSDGRRSWRCDLTWSGYAPLPADVVDYLILKCDQDRTMASAAPDCASSVWDLGHHSPFSCFQLQSNEQSMDSSDQFEEVMVDFDNIDSPSLSNALILMPSLSENPDLTWDDQFLFDHYVRDVGSNMMPVEHARNPWKSDYPALALGRTWGSNKILYHAIISHAAFHLAHMPLRDTNKYSLIGSKNYAIAIHELRLNIDNDLTDFATTVASILSLMFAEIYSGRSRYWRHHHEGAWKLVENHRSRDTLSSTDFTRILMQNLNIARTISQTATGLIQDLENGDVSETPELLTTPSLSAMITSTPAYGFTIGASGTILDCISKITRLQHVMANQQNDMTHYVDETLESILSQLNCCRNQALGDMIEDEYANRQPSLQTLLERSQNKAFIYATYVYLYRTLFDVPPRSVKGYVTETLRYVDDFFTLSEGNFSIWPAFIAAVEAYTVDDMAAARRWLERSTSFGMGNRESVEKVVREVWRTREERCEALDIDLGIIAVDWREVMREMNCDVLLV</sequence>
<dbReference type="GeneID" id="27320485"/>
<evidence type="ECO:0000313" key="8">
    <source>
        <dbReference type="Proteomes" id="UP000054302"/>
    </source>
</evidence>
<dbReference type="GO" id="GO:0003677">
    <property type="term" value="F:DNA binding"/>
    <property type="evidence" value="ECO:0007669"/>
    <property type="project" value="UniProtKB-KW"/>
</dbReference>
<dbReference type="OMA" id="LMMAEVY"/>
<dbReference type="PROSITE" id="PS00463">
    <property type="entry name" value="ZN2_CY6_FUNGAL_1"/>
    <property type="match status" value="1"/>
</dbReference>
<dbReference type="GO" id="GO:0008270">
    <property type="term" value="F:zinc ion binding"/>
    <property type="evidence" value="ECO:0007669"/>
    <property type="project" value="InterPro"/>
</dbReference>
<dbReference type="EMBL" id="KN847521">
    <property type="protein sequence ID" value="KIV94920.1"/>
    <property type="molecule type" value="Genomic_DNA"/>
</dbReference>
<dbReference type="AlphaFoldDB" id="A0A0D1WZG4"/>
<dbReference type="HOGENOM" id="CLU_009030_4_0_1"/>
<evidence type="ECO:0000313" key="7">
    <source>
        <dbReference type="EMBL" id="KIV94920.1"/>
    </source>
</evidence>